<evidence type="ECO:0000313" key="4">
    <source>
        <dbReference type="Proteomes" id="UP000598271"/>
    </source>
</evidence>
<reference evidence="3 4" key="1">
    <citation type="journal article" date="2014" name="Int. J. Syst. Evol. Microbiol.">
        <title>Complete genome sequence of Corynebacterium casei LMG S-19264T (=DSM 44701T), isolated from a smear-ripened cheese.</title>
        <authorList>
            <consortium name="US DOE Joint Genome Institute (JGI-PGF)"/>
            <person name="Walter F."/>
            <person name="Albersmeier A."/>
            <person name="Kalinowski J."/>
            <person name="Ruckert C."/>
        </authorList>
    </citation>
    <scope>NUCLEOTIDE SEQUENCE [LARGE SCALE GENOMIC DNA]</scope>
    <source>
        <strain evidence="3 4">KCTC 12866</strain>
    </source>
</reference>
<dbReference type="SUPFAM" id="SSF50494">
    <property type="entry name" value="Trypsin-like serine proteases"/>
    <property type="match status" value="1"/>
</dbReference>
<dbReference type="RefSeq" id="WP_189565235.1">
    <property type="nucleotide sequence ID" value="NZ_BMXF01000002.1"/>
</dbReference>
<gene>
    <name evidence="3" type="ORF">GCM10007390_29570</name>
</gene>
<keyword evidence="4" id="KW-1185">Reference proteome</keyword>
<dbReference type="PANTHER" id="PTHR15462:SF8">
    <property type="entry name" value="SERINE PROTEASE"/>
    <property type="match status" value="1"/>
</dbReference>
<dbReference type="AlphaFoldDB" id="A0A8J3GAD8"/>
<keyword evidence="1" id="KW-0732">Signal</keyword>
<dbReference type="PANTHER" id="PTHR15462">
    <property type="entry name" value="SERINE PROTEASE"/>
    <property type="match status" value="1"/>
</dbReference>
<dbReference type="InterPro" id="IPR043504">
    <property type="entry name" value="Peptidase_S1_PA_chymotrypsin"/>
</dbReference>
<dbReference type="InterPro" id="IPR050966">
    <property type="entry name" value="Glutamyl_endopeptidase"/>
</dbReference>
<organism evidence="3 4">
    <name type="scientific">Persicitalea jodogahamensis</name>
    <dbReference type="NCBI Taxonomy" id="402147"/>
    <lineage>
        <taxon>Bacteria</taxon>
        <taxon>Pseudomonadati</taxon>
        <taxon>Bacteroidota</taxon>
        <taxon>Cytophagia</taxon>
        <taxon>Cytophagales</taxon>
        <taxon>Spirosomataceae</taxon>
        <taxon>Persicitalea</taxon>
    </lineage>
</organism>
<comment type="caution">
    <text evidence="3">The sequence shown here is derived from an EMBL/GenBank/DDBJ whole genome shotgun (WGS) entry which is preliminary data.</text>
</comment>
<dbReference type="EMBL" id="BMXF01000002">
    <property type="protein sequence ID" value="GHB73519.1"/>
    <property type="molecule type" value="Genomic_DNA"/>
</dbReference>
<dbReference type="Gene3D" id="2.40.10.10">
    <property type="entry name" value="Trypsin-like serine proteases"/>
    <property type="match status" value="2"/>
</dbReference>
<dbReference type="Proteomes" id="UP000598271">
    <property type="component" value="Unassembled WGS sequence"/>
</dbReference>
<feature type="compositionally biased region" description="Polar residues" evidence="2">
    <location>
        <begin position="249"/>
        <end position="273"/>
    </location>
</feature>
<evidence type="ECO:0008006" key="5">
    <source>
        <dbReference type="Google" id="ProtNLM"/>
    </source>
</evidence>
<proteinExistence type="predicted"/>
<accession>A0A8J3GAD8</accession>
<evidence type="ECO:0000256" key="2">
    <source>
        <dbReference type="SAM" id="MobiDB-lite"/>
    </source>
</evidence>
<feature type="region of interest" description="Disordered" evidence="2">
    <location>
        <begin position="242"/>
        <end position="273"/>
    </location>
</feature>
<protein>
    <recommendedName>
        <fullName evidence="5">Serine protease</fullName>
    </recommendedName>
</protein>
<dbReference type="InterPro" id="IPR009003">
    <property type="entry name" value="Peptidase_S1_PA"/>
</dbReference>
<evidence type="ECO:0000256" key="1">
    <source>
        <dbReference type="ARBA" id="ARBA00022729"/>
    </source>
</evidence>
<evidence type="ECO:0000313" key="3">
    <source>
        <dbReference type="EMBL" id="GHB73519.1"/>
    </source>
</evidence>
<sequence length="273" mass="30841">MSRNRVANAEIAPYESICLIEMYRVGENDEPVTFVNRSTGFLIAPNVIVTAGHSLDEQDTHIERLKIYPHQNSRIKSQDVLEIKLPDFQIRKVPAYNNPYCFVKDDFGIIFLKKPELPNWTKQYFKWERSFYETLSLAEEQPIRIAGYPIDRPDFEMWEESGGIVQITDRCLLHPFTTTKRNSGSPVWTMIGGEPRIVGIHVSGNAASCGALPENRPFGSAVLITERVFGMIEEWVQQEQSAVEKFSHSEPSAQGNGSTDFIPQKTTSGALVS</sequence>
<name>A0A8J3GAD8_9BACT</name>